<dbReference type="Proteomes" id="UP000638648">
    <property type="component" value="Unassembled WGS sequence"/>
</dbReference>
<reference evidence="1" key="1">
    <citation type="submission" date="2020-10" db="EMBL/GenBank/DDBJ databases">
        <title>Sequencing the genomes of 1000 actinobacteria strains.</title>
        <authorList>
            <person name="Klenk H.-P."/>
        </authorList>
    </citation>
    <scope>NUCLEOTIDE SEQUENCE</scope>
    <source>
        <strain evidence="1">DSM 45354</strain>
    </source>
</reference>
<keyword evidence="2" id="KW-1185">Reference proteome</keyword>
<protein>
    <submittedName>
        <fullName evidence="1">Uncharacterized protein</fullName>
    </submittedName>
</protein>
<comment type="caution">
    <text evidence="1">The sequence shown here is derived from an EMBL/GenBank/DDBJ whole genome shotgun (WGS) entry which is preliminary data.</text>
</comment>
<accession>A0A927N4H9</accession>
<dbReference type="EMBL" id="JADBEM010000001">
    <property type="protein sequence ID" value="MBE1608410.1"/>
    <property type="molecule type" value="Genomic_DNA"/>
</dbReference>
<dbReference type="AlphaFoldDB" id="A0A927N4H9"/>
<sequence>MPDPSAAEQAGAAHDTLMWEVVAAPGRLADLLRWIDEEAVPDLLRTPNCLSVDAYAAADDRAVLIIRFEGRPARVPDPPEDLVRRSAHQWPFRHLWSRGVRSG</sequence>
<dbReference type="RefSeq" id="WP_192752188.1">
    <property type="nucleotide sequence ID" value="NZ_BAABJL010000134.1"/>
</dbReference>
<proteinExistence type="predicted"/>
<evidence type="ECO:0000313" key="2">
    <source>
        <dbReference type="Proteomes" id="UP000638648"/>
    </source>
</evidence>
<organism evidence="1 2">
    <name type="scientific">Actinopolymorpha pittospori</name>
    <dbReference type="NCBI Taxonomy" id="648752"/>
    <lineage>
        <taxon>Bacteria</taxon>
        <taxon>Bacillati</taxon>
        <taxon>Actinomycetota</taxon>
        <taxon>Actinomycetes</taxon>
        <taxon>Propionibacteriales</taxon>
        <taxon>Actinopolymorphaceae</taxon>
        <taxon>Actinopolymorpha</taxon>
    </lineage>
</organism>
<evidence type="ECO:0000313" key="1">
    <source>
        <dbReference type="EMBL" id="MBE1608410.1"/>
    </source>
</evidence>
<name>A0A927N4H9_9ACTN</name>
<gene>
    <name evidence="1" type="ORF">HEB94_005258</name>
</gene>